<dbReference type="AlphaFoldDB" id="A0A5M9QNV8"/>
<comment type="caution">
    <text evidence="2">The sequence shown here is derived from an EMBL/GenBank/DDBJ whole genome shotgun (WGS) entry which is preliminary data.</text>
</comment>
<proteinExistence type="predicted"/>
<protein>
    <submittedName>
        <fullName evidence="2">Uncharacterized protein</fullName>
    </submittedName>
</protein>
<evidence type="ECO:0000256" key="1">
    <source>
        <dbReference type="SAM" id="SignalP"/>
    </source>
</evidence>
<name>A0A5M9QNV8_9HELI</name>
<sequence>MKPRLIGALLAFATYLLPLQAEWVDSAYEPKPEDGLVVQLNWVGHTLKDENGVDFSRFDPWEFPFSLAYGSSFVQKSITPIDEIFAMSWAQDLGAEVNDSSVPFWIWAFWSKSNGLILDSEDKSLCYMPTGIGCLLPYAKHFKKGAIAQDKPSQSATKLHKLGKDDLVFPLSLTSDEKFYQVIIFPNAKRIMTSKYVEEAMKLAREITPINAFVQRSAIKSLPKGSPLVRFDRAYADVSVFFTPPKVIKVWQE</sequence>
<dbReference type="Proteomes" id="UP000323707">
    <property type="component" value="Unassembled WGS sequence"/>
</dbReference>
<feature type="chain" id="PRO_5024291341" evidence="1">
    <location>
        <begin position="22"/>
        <end position="253"/>
    </location>
</feature>
<dbReference type="EMBL" id="VXKE01000010">
    <property type="protein sequence ID" value="KAA8710088.1"/>
    <property type="molecule type" value="Genomic_DNA"/>
</dbReference>
<dbReference type="RefSeq" id="WP_150337124.1">
    <property type="nucleotide sequence ID" value="NZ_JAERIX010000055.1"/>
</dbReference>
<evidence type="ECO:0000313" key="3">
    <source>
        <dbReference type="Proteomes" id="UP000323707"/>
    </source>
</evidence>
<reference evidence="2 3" key="1">
    <citation type="submission" date="2019-09" db="EMBL/GenBank/DDBJ databases">
        <title>Draft genome sequence of various Type strains from the CCUG.</title>
        <authorList>
            <person name="Pineiro-Iglesias B."/>
            <person name="Tunovic T."/>
            <person name="Unosson C."/>
            <person name="Inganas E."/>
            <person name="Ohlen M."/>
            <person name="Cardew S."/>
            <person name="Jensie-Markopoulos S."/>
            <person name="Salva-Serra F."/>
            <person name="Jaen-Luchoro D."/>
            <person name="Karlsson R."/>
            <person name="Svensson-Stadler L."/>
            <person name="Chun J."/>
            <person name="Moore E."/>
        </authorList>
    </citation>
    <scope>NUCLEOTIDE SEQUENCE [LARGE SCALE GENOMIC DNA]</scope>
    <source>
        <strain evidence="2 3">CCUG 32756T</strain>
    </source>
</reference>
<keyword evidence="1" id="KW-0732">Signal</keyword>
<accession>A0A5M9QNV8</accession>
<feature type="signal peptide" evidence="1">
    <location>
        <begin position="1"/>
        <end position="21"/>
    </location>
</feature>
<evidence type="ECO:0000313" key="2">
    <source>
        <dbReference type="EMBL" id="KAA8710088.1"/>
    </source>
</evidence>
<organism evidence="2 3">
    <name type="scientific">Helicobacter canis</name>
    <dbReference type="NCBI Taxonomy" id="29419"/>
    <lineage>
        <taxon>Bacteria</taxon>
        <taxon>Pseudomonadati</taxon>
        <taxon>Campylobacterota</taxon>
        <taxon>Epsilonproteobacteria</taxon>
        <taxon>Campylobacterales</taxon>
        <taxon>Helicobacteraceae</taxon>
        <taxon>Helicobacter</taxon>
    </lineage>
</organism>
<gene>
    <name evidence="2" type="ORF">F4V45_03720</name>
</gene>